<evidence type="ECO:0000256" key="1">
    <source>
        <dbReference type="ARBA" id="ARBA00010928"/>
    </source>
</evidence>
<evidence type="ECO:0000313" key="5">
    <source>
        <dbReference type="EMBL" id="MDT0682851.1"/>
    </source>
</evidence>
<feature type="domain" description="GFO/IDH/MocA-like oxidoreductase" evidence="4">
    <location>
        <begin position="134"/>
        <end position="249"/>
    </location>
</feature>
<dbReference type="PANTHER" id="PTHR22604:SF105">
    <property type="entry name" value="TRANS-1,2-DIHYDROBENZENE-1,2-DIOL DEHYDROGENASE"/>
    <property type="match status" value="1"/>
</dbReference>
<dbReference type="Proteomes" id="UP001265259">
    <property type="component" value="Unassembled WGS sequence"/>
</dbReference>
<evidence type="ECO:0000259" key="3">
    <source>
        <dbReference type="Pfam" id="PF01408"/>
    </source>
</evidence>
<dbReference type="Pfam" id="PF22725">
    <property type="entry name" value="GFO_IDH_MocA_C3"/>
    <property type="match status" value="1"/>
</dbReference>
<dbReference type="InterPro" id="IPR036291">
    <property type="entry name" value="NAD(P)-bd_dom_sf"/>
</dbReference>
<keyword evidence="2" id="KW-0560">Oxidoreductase</keyword>
<dbReference type="PANTHER" id="PTHR22604">
    <property type="entry name" value="OXIDOREDUCTASES"/>
    <property type="match status" value="1"/>
</dbReference>
<feature type="domain" description="Gfo/Idh/MocA-like oxidoreductase N-terminal" evidence="3">
    <location>
        <begin position="6"/>
        <end position="122"/>
    </location>
</feature>
<dbReference type="EMBL" id="JAVRHL010000002">
    <property type="protein sequence ID" value="MDT0682851.1"/>
    <property type="molecule type" value="Genomic_DNA"/>
</dbReference>
<evidence type="ECO:0000313" key="6">
    <source>
        <dbReference type="Proteomes" id="UP001265259"/>
    </source>
</evidence>
<protein>
    <submittedName>
        <fullName evidence="5">Gfo/Idh/MocA family oxidoreductase</fullName>
    </submittedName>
</protein>
<evidence type="ECO:0000256" key="2">
    <source>
        <dbReference type="ARBA" id="ARBA00023002"/>
    </source>
</evidence>
<name>A0ABU3DGL3_9RHOB</name>
<dbReference type="Pfam" id="PF01408">
    <property type="entry name" value="GFO_IDH_MocA"/>
    <property type="match status" value="1"/>
</dbReference>
<comment type="caution">
    <text evidence="5">The sequence shown here is derived from an EMBL/GenBank/DDBJ whole genome shotgun (WGS) entry which is preliminary data.</text>
</comment>
<gene>
    <name evidence="5" type="ORF">RM543_09150</name>
</gene>
<comment type="similarity">
    <text evidence="1">Belongs to the Gfo/Idh/MocA family.</text>
</comment>
<organism evidence="5 6">
    <name type="scientific">Tropicimonas omnivorans</name>
    <dbReference type="NCBI Taxonomy" id="3075590"/>
    <lineage>
        <taxon>Bacteria</taxon>
        <taxon>Pseudomonadati</taxon>
        <taxon>Pseudomonadota</taxon>
        <taxon>Alphaproteobacteria</taxon>
        <taxon>Rhodobacterales</taxon>
        <taxon>Roseobacteraceae</taxon>
        <taxon>Tropicimonas</taxon>
    </lineage>
</organism>
<dbReference type="Gene3D" id="3.40.50.720">
    <property type="entry name" value="NAD(P)-binding Rossmann-like Domain"/>
    <property type="match status" value="1"/>
</dbReference>
<dbReference type="Gene3D" id="3.30.360.10">
    <property type="entry name" value="Dihydrodipicolinate Reductase, domain 2"/>
    <property type="match status" value="1"/>
</dbReference>
<dbReference type="RefSeq" id="WP_311690789.1">
    <property type="nucleotide sequence ID" value="NZ_JAVRHL010000002.1"/>
</dbReference>
<dbReference type="InterPro" id="IPR055170">
    <property type="entry name" value="GFO_IDH_MocA-like_dom"/>
</dbReference>
<reference evidence="5 6" key="1">
    <citation type="submission" date="2023-09" db="EMBL/GenBank/DDBJ databases">
        <authorList>
            <person name="Rey-Velasco X."/>
        </authorList>
    </citation>
    <scope>NUCLEOTIDE SEQUENCE [LARGE SCALE GENOMIC DNA]</scope>
    <source>
        <strain evidence="5 6">F158</strain>
    </source>
</reference>
<dbReference type="InterPro" id="IPR000683">
    <property type="entry name" value="Gfo/Idh/MocA-like_OxRdtase_N"/>
</dbReference>
<dbReference type="SUPFAM" id="SSF51735">
    <property type="entry name" value="NAD(P)-binding Rossmann-fold domains"/>
    <property type="match status" value="1"/>
</dbReference>
<keyword evidence="6" id="KW-1185">Reference proteome</keyword>
<dbReference type="SUPFAM" id="SSF55347">
    <property type="entry name" value="Glyceraldehyde-3-phosphate dehydrogenase-like, C-terminal domain"/>
    <property type="match status" value="1"/>
</dbReference>
<evidence type="ECO:0000259" key="4">
    <source>
        <dbReference type="Pfam" id="PF22725"/>
    </source>
</evidence>
<sequence>MSEQPIRWGILGAADFAQRQMAPAIHSARGAVLAALGTSSPEKAAPFQSLNPDLRILDGYDAVLQDPDIDAVYIPLPNALHVEWTEKALRAGKHVLTEKPIAMKAEEIDRLIAVRDETGLQAAEAYMIVHHPQWQRVREMLKGGSIGTLRHVTGFFGFNNVDLSNIRNRAGDGGGIIPDIGVYLYGSTRWATGEEPAEITAADLTWENGVDVSASVAARFPGFTANWLTTMRIDNAQRMVFLGDAGAIEVHTPFNAQSYGEARISLRHGMTVTEERFPDAAQYVLQVEAFGAAIRGERPFPWTLEDARGTQAVIDSVYAAGNPPK</sequence>
<accession>A0ABU3DGL3</accession>
<dbReference type="InterPro" id="IPR050984">
    <property type="entry name" value="Gfo/Idh/MocA_domain"/>
</dbReference>
<proteinExistence type="inferred from homology"/>